<protein>
    <submittedName>
        <fullName evidence="2">Uncharacterized protein</fullName>
    </submittedName>
</protein>
<gene>
    <name evidence="2" type="ORF">LIER_16926</name>
</gene>
<evidence type="ECO:0000313" key="2">
    <source>
        <dbReference type="EMBL" id="GAA0160352.1"/>
    </source>
</evidence>
<evidence type="ECO:0000313" key="3">
    <source>
        <dbReference type="Proteomes" id="UP001454036"/>
    </source>
</evidence>
<dbReference type="EMBL" id="BAABME010003857">
    <property type="protein sequence ID" value="GAA0160352.1"/>
    <property type="molecule type" value="Genomic_DNA"/>
</dbReference>
<reference evidence="2 3" key="1">
    <citation type="submission" date="2024-01" db="EMBL/GenBank/DDBJ databases">
        <title>The complete chloroplast genome sequence of Lithospermum erythrorhizon: insights into the phylogenetic relationship among Boraginaceae species and the maternal lineages of purple gromwells.</title>
        <authorList>
            <person name="Okada T."/>
            <person name="Watanabe K."/>
        </authorList>
    </citation>
    <scope>NUCLEOTIDE SEQUENCE [LARGE SCALE GENOMIC DNA]</scope>
</reference>
<organism evidence="2 3">
    <name type="scientific">Lithospermum erythrorhizon</name>
    <name type="common">Purple gromwell</name>
    <name type="synonym">Lithospermum officinale var. erythrorhizon</name>
    <dbReference type="NCBI Taxonomy" id="34254"/>
    <lineage>
        <taxon>Eukaryota</taxon>
        <taxon>Viridiplantae</taxon>
        <taxon>Streptophyta</taxon>
        <taxon>Embryophyta</taxon>
        <taxon>Tracheophyta</taxon>
        <taxon>Spermatophyta</taxon>
        <taxon>Magnoliopsida</taxon>
        <taxon>eudicotyledons</taxon>
        <taxon>Gunneridae</taxon>
        <taxon>Pentapetalae</taxon>
        <taxon>asterids</taxon>
        <taxon>lamiids</taxon>
        <taxon>Boraginales</taxon>
        <taxon>Boraginaceae</taxon>
        <taxon>Boraginoideae</taxon>
        <taxon>Lithospermeae</taxon>
        <taxon>Lithospermum</taxon>
    </lineage>
</organism>
<sequence length="340" mass="34304">MVKPRTEEASIDSGGSILDEKLQSVVAEWRQNDSSHAGCVHLVASKNSTVALDSRPHIVEGSIGAGLVAPQSGDGGQIAPQSGDGIALGPGNLADVHNDGGDKIQSVPVVRPSLGSGHFPDGSNGLPLAGECLVFKAGGSGVRVAGKPAASSARSSKSAGMVQLRVKHGQSRGCGAIQGNGLLSNCTHPPTPLPNRPEAADPSVVPDVPHEGVKCPKNVKVDNAPVVSLPVVPPPAPHDNPVPDVPPMVTRSKARVKTRSVALSKDPSPKECVDGSVAGGSLSGVNVGIPKVEAQLLKGKGLKGVGKAKTAMAQVPVVSPNSFDVLNGPGEVSGSKDEDN</sequence>
<evidence type="ECO:0000256" key="1">
    <source>
        <dbReference type="SAM" id="MobiDB-lite"/>
    </source>
</evidence>
<proteinExistence type="predicted"/>
<dbReference type="Proteomes" id="UP001454036">
    <property type="component" value="Unassembled WGS sequence"/>
</dbReference>
<feature type="region of interest" description="Disordered" evidence="1">
    <location>
        <begin position="321"/>
        <end position="340"/>
    </location>
</feature>
<keyword evidence="3" id="KW-1185">Reference proteome</keyword>
<comment type="caution">
    <text evidence="2">The sequence shown here is derived from an EMBL/GenBank/DDBJ whole genome shotgun (WGS) entry which is preliminary data.</text>
</comment>
<accession>A0AAV3QB27</accession>
<name>A0AAV3QB27_LITER</name>
<dbReference type="AlphaFoldDB" id="A0AAV3QB27"/>